<sequence>MKFAFHNDHCYYILEELPHHEGFDKADKMTLWQLGKLLEGGRKQRGLHGPEAKWASQYLLFLRSQTYQICPAFYSKMSQNRSVKVVSCLSYIGKTSYCVDEVLLDLLTNEPLVQTCYHAVVVSKETRRPVAVLQELAKANVVTEPQEGKRPLPDLMFPRRPTKHFTHRRIVMATDTDSNQHLNQVGYLRFSLDCVSAAAVTGALSAFKRDIVYYNAKRVWVRFVGEATAREEVTISCWEDDKCCHVIWVELSKGSQVIGHCQLQFYADKKEKDVESLSQAKL</sequence>
<gene>
    <name evidence="2" type="primary">LOC110990194</name>
</gene>
<dbReference type="OMA" id="EVTISCW"/>
<dbReference type="GeneID" id="110990194"/>
<keyword evidence="1" id="KW-1185">Reference proteome</keyword>
<proteinExistence type="predicted"/>
<evidence type="ECO:0000313" key="2">
    <source>
        <dbReference type="RefSeq" id="XP_022110752.1"/>
    </source>
</evidence>
<organism evidence="1 2">
    <name type="scientific">Acanthaster planci</name>
    <name type="common">Crown-of-thorns starfish</name>
    <dbReference type="NCBI Taxonomy" id="133434"/>
    <lineage>
        <taxon>Eukaryota</taxon>
        <taxon>Metazoa</taxon>
        <taxon>Echinodermata</taxon>
        <taxon>Eleutherozoa</taxon>
        <taxon>Asterozoa</taxon>
        <taxon>Asteroidea</taxon>
        <taxon>Valvatacea</taxon>
        <taxon>Valvatida</taxon>
        <taxon>Acanthasteridae</taxon>
        <taxon>Acanthaster</taxon>
    </lineage>
</organism>
<dbReference type="SUPFAM" id="SSF54637">
    <property type="entry name" value="Thioesterase/thiol ester dehydrase-isomerase"/>
    <property type="match status" value="1"/>
</dbReference>
<dbReference type="AlphaFoldDB" id="A0A8B8A068"/>
<dbReference type="PANTHER" id="PTHR34487">
    <property type="entry name" value="ACYL-ACP THIOESTERASE"/>
    <property type="match status" value="1"/>
</dbReference>
<protein>
    <submittedName>
        <fullName evidence="2">Uncharacterized protein LOC110990194</fullName>
    </submittedName>
</protein>
<dbReference type="KEGG" id="aplc:110990194"/>
<evidence type="ECO:0000313" key="1">
    <source>
        <dbReference type="Proteomes" id="UP000694845"/>
    </source>
</evidence>
<dbReference type="Gene3D" id="3.10.129.10">
    <property type="entry name" value="Hotdog Thioesterase"/>
    <property type="match status" value="1"/>
</dbReference>
<accession>A0A8B8A068</accession>
<dbReference type="PANTHER" id="PTHR34487:SF1">
    <property type="entry name" value="ACYL-ACP THIOESTERASE"/>
    <property type="match status" value="1"/>
</dbReference>
<dbReference type="InterPro" id="IPR029069">
    <property type="entry name" value="HotDog_dom_sf"/>
</dbReference>
<dbReference type="RefSeq" id="XP_022110752.1">
    <property type="nucleotide sequence ID" value="XM_022255060.1"/>
</dbReference>
<name>A0A8B8A068_ACAPL</name>
<dbReference type="Proteomes" id="UP000694845">
    <property type="component" value="Unplaced"/>
</dbReference>
<dbReference type="OrthoDB" id="6278306at2759"/>
<reference evidence="2" key="1">
    <citation type="submission" date="2025-08" db="UniProtKB">
        <authorList>
            <consortium name="RefSeq"/>
        </authorList>
    </citation>
    <scope>IDENTIFICATION</scope>
</reference>